<gene>
    <name evidence="2" type="ORF">B4088_6619</name>
</gene>
<organism evidence="2 3">
    <name type="scientific">Bacillus cereus</name>
    <dbReference type="NCBI Taxonomy" id="1396"/>
    <lineage>
        <taxon>Bacteria</taxon>
        <taxon>Bacillati</taxon>
        <taxon>Bacillota</taxon>
        <taxon>Bacilli</taxon>
        <taxon>Bacillales</taxon>
        <taxon>Bacillaceae</taxon>
        <taxon>Bacillus</taxon>
        <taxon>Bacillus cereus group</taxon>
    </lineage>
</organism>
<reference evidence="2 3" key="1">
    <citation type="submission" date="2015-09" db="EMBL/GenBank/DDBJ databases">
        <title>Bacillus cereus food isolates.</title>
        <authorList>
            <person name="Boekhorst J."/>
        </authorList>
    </citation>
    <scope>NUCLEOTIDE SEQUENCE [LARGE SCALE GENOMIC DNA]</scope>
    <source>
        <strain evidence="2 3">B4088</strain>
    </source>
</reference>
<evidence type="ECO:0000313" key="2">
    <source>
        <dbReference type="EMBL" id="KZD48691.1"/>
    </source>
</evidence>
<sequence length="178" mass="20265">MQKSKVEVNWKTGLLVALLLYAVLLSMSFIWYCMSFGMGRLINSSYEIEDFVSHFIIGVGLYSLMQYTCMKVLCRVNSTEVKLRFHFKSVNPFIHCSSPLSKTAAISSLLLPFMILGFPVMVWGFYVEETFWVFLGIGLIVGSARNIVMAYSILKLPSTTIINDLKSGISYFYEQEKD</sequence>
<proteinExistence type="predicted"/>
<dbReference type="RefSeq" id="WP_063263739.1">
    <property type="nucleotide sequence ID" value="NZ_LJKE01000138.1"/>
</dbReference>
<evidence type="ECO:0000313" key="3">
    <source>
        <dbReference type="Proteomes" id="UP000076482"/>
    </source>
</evidence>
<keyword evidence="1" id="KW-0472">Membrane</keyword>
<dbReference type="EMBL" id="LJKE01000138">
    <property type="protein sequence ID" value="KZD48691.1"/>
    <property type="molecule type" value="Genomic_DNA"/>
</dbReference>
<accession>A0A164K8P5</accession>
<feature type="transmembrane region" description="Helical" evidence="1">
    <location>
        <begin position="12"/>
        <end position="32"/>
    </location>
</feature>
<comment type="caution">
    <text evidence="2">The sequence shown here is derived from an EMBL/GenBank/DDBJ whole genome shotgun (WGS) entry which is preliminary data.</text>
</comment>
<name>A0A164K8P5_BACCE</name>
<keyword evidence="1" id="KW-0812">Transmembrane</keyword>
<keyword evidence="1" id="KW-1133">Transmembrane helix</keyword>
<dbReference type="AlphaFoldDB" id="A0A164K8P5"/>
<dbReference type="Proteomes" id="UP000076482">
    <property type="component" value="Unassembled WGS sequence"/>
</dbReference>
<feature type="transmembrane region" description="Helical" evidence="1">
    <location>
        <begin position="132"/>
        <end position="154"/>
    </location>
</feature>
<feature type="transmembrane region" description="Helical" evidence="1">
    <location>
        <begin position="104"/>
        <end position="126"/>
    </location>
</feature>
<feature type="transmembrane region" description="Helical" evidence="1">
    <location>
        <begin position="52"/>
        <end position="74"/>
    </location>
</feature>
<dbReference type="Pfam" id="PF11667">
    <property type="entry name" value="DUF3267"/>
    <property type="match status" value="1"/>
</dbReference>
<evidence type="ECO:0000256" key="1">
    <source>
        <dbReference type="SAM" id="Phobius"/>
    </source>
</evidence>
<dbReference type="InterPro" id="IPR021683">
    <property type="entry name" value="DUF3267"/>
</dbReference>
<protein>
    <submittedName>
        <fullName evidence="2">Uncharacterized protein</fullName>
    </submittedName>
</protein>
<dbReference type="PATRIC" id="fig|1396.535.peg.6240"/>